<dbReference type="Gene3D" id="3.40.630.30">
    <property type="match status" value="1"/>
</dbReference>
<dbReference type="InterPro" id="IPR000182">
    <property type="entry name" value="GNAT_dom"/>
</dbReference>
<dbReference type="SUPFAM" id="SSF55729">
    <property type="entry name" value="Acyl-CoA N-acyltransferases (Nat)"/>
    <property type="match status" value="1"/>
</dbReference>
<sequence>MAIRVATAADLPAIRAIYGQSVRETVATFDTDDPPAAYWQAKLDSTAPGDHTIVVEEAGTVVGFAFSGPFRPRPAYLRTRETSIYLADGAVGRGMGRLTYTHLLDLLRADGIHTVMAVVAEPNPASCALHEALGFESVGTLREVGWKFDHWVDTRWYQLMLVP</sequence>
<dbReference type="Pfam" id="PF13420">
    <property type="entry name" value="Acetyltransf_4"/>
    <property type="match status" value="1"/>
</dbReference>
<keyword evidence="1 4" id="KW-0808">Transferase</keyword>
<dbReference type="PANTHER" id="PTHR43072:SF23">
    <property type="entry name" value="UPF0039 PROTEIN C11D3.02C"/>
    <property type="match status" value="1"/>
</dbReference>
<gene>
    <name evidence="4" type="ORF">FHU39_004780</name>
</gene>
<accession>A0A839NCZ1</accession>
<feature type="domain" description="N-acetyltransferase" evidence="3">
    <location>
        <begin position="1"/>
        <end position="158"/>
    </location>
</feature>
<dbReference type="RefSeq" id="WP_183323159.1">
    <property type="nucleotide sequence ID" value="NZ_JACHVQ010000007.1"/>
</dbReference>
<evidence type="ECO:0000256" key="2">
    <source>
        <dbReference type="ARBA" id="ARBA00023315"/>
    </source>
</evidence>
<evidence type="ECO:0000313" key="4">
    <source>
        <dbReference type="EMBL" id="MBB2894729.1"/>
    </source>
</evidence>
<organism evidence="4 5">
    <name type="scientific">Flexivirga oryzae</name>
    <dbReference type="NCBI Taxonomy" id="1794944"/>
    <lineage>
        <taxon>Bacteria</taxon>
        <taxon>Bacillati</taxon>
        <taxon>Actinomycetota</taxon>
        <taxon>Actinomycetes</taxon>
        <taxon>Micrococcales</taxon>
        <taxon>Dermacoccaceae</taxon>
        <taxon>Flexivirga</taxon>
    </lineage>
</organism>
<evidence type="ECO:0000256" key="1">
    <source>
        <dbReference type="ARBA" id="ARBA00022679"/>
    </source>
</evidence>
<dbReference type="InterPro" id="IPR016181">
    <property type="entry name" value="Acyl_CoA_acyltransferase"/>
</dbReference>
<name>A0A839NCZ1_9MICO</name>
<dbReference type="PANTHER" id="PTHR43072">
    <property type="entry name" value="N-ACETYLTRANSFERASE"/>
    <property type="match status" value="1"/>
</dbReference>
<dbReference type="GO" id="GO:0102971">
    <property type="term" value="F:phosphinothricin N-acetyltransferase activity"/>
    <property type="evidence" value="ECO:0007669"/>
    <property type="project" value="UniProtKB-EC"/>
</dbReference>
<evidence type="ECO:0000259" key="3">
    <source>
        <dbReference type="PROSITE" id="PS51186"/>
    </source>
</evidence>
<proteinExistence type="predicted"/>
<dbReference type="PROSITE" id="PS51186">
    <property type="entry name" value="GNAT"/>
    <property type="match status" value="1"/>
</dbReference>
<dbReference type="EMBL" id="JACHVQ010000007">
    <property type="protein sequence ID" value="MBB2894729.1"/>
    <property type="molecule type" value="Genomic_DNA"/>
</dbReference>
<dbReference type="AlphaFoldDB" id="A0A839NCZ1"/>
<reference evidence="4 5" key="1">
    <citation type="submission" date="2020-08" db="EMBL/GenBank/DDBJ databases">
        <title>Sequencing the genomes of 1000 actinobacteria strains.</title>
        <authorList>
            <person name="Klenk H.-P."/>
        </authorList>
    </citation>
    <scope>NUCLEOTIDE SEQUENCE [LARGE SCALE GENOMIC DNA]</scope>
    <source>
        <strain evidence="4 5">DSM 105369</strain>
    </source>
</reference>
<keyword evidence="5" id="KW-1185">Reference proteome</keyword>
<protein>
    <submittedName>
        <fullName evidence="4">Phosphinothricin acetyltransferase</fullName>
        <ecNumber evidence="4">2.3.1.183</ecNumber>
    </submittedName>
</protein>
<dbReference type="Proteomes" id="UP000559182">
    <property type="component" value="Unassembled WGS sequence"/>
</dbReference>
<evidence type="ECO:0000313" key="5">
    <source>
        <dbReference type="Proteomes" id="UP000559182"/>
    </source>
</evidence>
<comment type="caution">
    <text evidence="4">The sequence shown here is derived from an EMBL/GenBank/DDBJ whole genome shotgun (WGS) entry which is preliminary data.</text>
</comment>
<keyword evidence="2 4" id="KW-0012">Acyltransferase</keyword>
<dbReference type="EC" id="2.3.1.183" evidence="4"/>